<dbReference type="InterPro" id="IPR000447">
    <property type="entry name" value="G3P_DH_FAD-dep"/>
</dbReference>
<evidence type="ECO:0000256" key="2">
    <source>
        <dbReference type="ARBA" id="ARBA00007330"/>
    </source>
</evidence>
<comment type="cofactor">
    <cofactor evidence="1">
        <name>FAD</name>
        <dbReference type="ChEBI" id="CHEBI:57692"/>
    </cofactor>
</comment>
<sequence length="387" mass="42455">MSVEQYDLIVIGGGIQGAGVAQAAAAAGHSVALFEQYDMLAQGTSSRSSKLIHGGLRYLETRQFSLVRECLRERALLLKNAPDLVSLKAFHIPVYEGARHGVFMLKAGLAAYALLNGLRADSHFNGLPRSAWDGLDGLRTDGLRAVLRYYDGQADDAALTRAVMTSAIELGAELRLSHTAECIELNPAGVEVTFQTDAGEFHCRARALVNAAGPWALRVLDRVMPAQSIVPVELVAGTHVILDRRLDVGIYYVEASDGRPVFIMPWQGQTLIGTTERVFNGDPTCIKPTAGEVDYLLDTYRRYFPGEIPQMTNAFAGLRVLPSGGDPNRRPRETLFLTDRKHKPRVLSVLGGKLTAYRATAERIMNKLELPERMARGDTRRLSLRAQ</sequence>
<keyword evidence="3" id="KW-0285">Flavoprotein</keyword>
<organism evidence="7 8">
    <name type="scientific">Acidihalobacter yilgarnensis</name>
    <dbReference type="NCBI Taxonomy" id="2819280"/>
    <lineage>
        <taxon>Bacteria</taxon>
        <taxon>Pseudomonadati</taxon>
        <taxon>Pseudomonadota</taxon>
        <taxon>Gammaproteobacteria</taxon>
        <taxon>Chromatiales</taxon>
        <taxon>Ectothiorhodospiraceae</taxon>
        <taxon>Acidihalobacter</taxon>
    </lineage>
</organism>
<evidence type="ECO:0000256" key="4">
    <source>
        <dbReference type="ARBA" id="ARBA00022827"/>
    </source>
</evidence>
<reference evidence="8" key="1">
    <citation type="submission" date="2016-09" db="EMBL/GenBank/DDBJ databases">
        <title>Acidihalobacter prosperus F5.</title>
        <authorList>
            <person name="Khaleque H.N."/>
            <person name="Ramsay J.P."/>
            <person name="Kaksonen A.H."/>
            <person name="Boxall N.J."/>
            <person name="Watkin E.L.J."/>
        </authorList>
    </citation>
    <scope>NUCLEOTIDE SEQUENCE [LARGE SCALE GENOMIC DNA]</scope>
    <source>
        <strain evidence="8">F5</strain>
    </source>
</reference>
<feature type="domain" description="FAD dependent oxidoreductase" evidence="6">
    <location>
        <begin position="7"/>
        <end position="358"/>
    </location>
</feature>
<evidence type="ECO:0000259" key="6">
    <source>
        <dbReference type="Pfam" id="PF01266"/>
    </source>
</evidence>
<dbReference type="InterPro" id="IPR036188">
    <property type="entry name" value="FAD/NAD-bd_sf"/>
</dbReference>
<dbReference type="RefSeq" id="WP_070078559.1">
    <property type="nucleotide sequence ID" value="NZ_CP017415.1"/>
</dbReference>
<dbReference type="Gene3D" id="3.30.9.10">
    <property type="entry name" value="D-Amino Acid Oxidase, subunit A, domain 2"/>
    <property type="match status" value="1"/>
</dbReference>
<dbReference type="GO" id="GO:0046168">
    <property type="term" value="P:glycerol-3-phosphate catabolic process"/>
    <property type="evidence" value="ECO:0007669"/>
    <property type="project" value="TreeGrafter"/>
</dbReference>
<proteinExistence type="inferred from homology"/>
<dbReference type="EMBL" id="CP017415">
    <property type="protein sequence ID" value="AOU98194.1"/>
    <property type="molecule type" value="Genomic_DNA"/>
</dbReference>
<comment type="similarity">
    <text evidence="2">Belongs to the FAD-dependent glycerol-3-phosphate dehydrogenase family.</text>
</comment>
<dbReference type="GO" id="GO:0004368">
    <property type="term" value="F:glycerol-3-phosphate dehydrogenase (quinone) activity"/>
    <property type="evidence" value="ECO:0007669"/>
    <property type="project" value="InterPro"/>
</dbReference>
<dbReference type="PRINTS" id="PR01001">
    <property type="entry name" value="FADG3PDH"/>
</dbReference>
<keyword evidence="4" id="KW-0274">FAD</keyword>
<dbReference type="KEGG" id="aprs:BI364_09715"/>
<dbReference type="PANTHER" id="PTHR11985">
    <property type="entry name" value="GLYCEROL-3-PHOSPHATE DEHYDROGENASE"/>
    <property type="match status" value="1"/>
</dbReference>
<evidence type="ECO:0000313" key="7">
    <source>
        <dbReference type="EMBL" id="AOU98194.1"/>
    </source>
</evidence>
<keyword evidence="8" id="KW-1185">Reference proteome</keyword>
<dbReference type="Pfam" id="PF01266">
    <property type="entry name" value="DAO"/>
    <property type="match status" value="1"/>
</dbReference>
<gene>
    <name evidence="7" type="ORF">BI364_09715</name>
</gene>
<evidence type="ECO:0000313" key="8">
    <source>
        <dbReference type="Proteomes" id="UP000095401"/>
    </source>
</evidence>
<dbReference type="AlphaFoldDB" id="A0A1D8IP90"/>
<keyword evidence="5" id="KW-0560">Oxidoreductase</keyword>
<dbReference type="Gene3D" id="3.50.50.60">
    <property type="entry name" value="FAD/NAD(P)-binding domain"/>
    <property type="match status" value="1"/>
</dbReference>
<dbReference type="Proteomes" id="UP000095401">
    <property type="component" value="Chromosome"/>
</dbReference>
<accession>A0A1D8IP90</accession>
<evidence type="ECO:0000256" key="5">
    <source>
        <dbReference type="ARBA" id="ARBA00023002"/>
    </source>
</evidence>
<evidence type="ECO:0000256" key="1">
    <source>
        <dbReference type="ARBA" id="ARBA00001974"/>
    </source>
</evidence>
<evidence type="ECO:0000256" key="3">
    <source>
        <dbReference type="ARBA" id="ARBA00022630"/>
    </source>
</evidence>
<dbReference type="PANTHER" id="PTHR11985:SF15">
    <property type="entry name" value="GLYCEROL-3-PHOSPHATE DEHYDROGENASE, MITOCHONDRIAL"/>
    <property type="match status" value="1"/>
</dbReference>
<protein>
    <recommendedName>
        <fullName evidence="6">FAD dependent oxidoreductase domain-containing protein</fullName>
    </recommendedName>
</protein>
<name>A0A1D8IP90_9GAMM</name>
<dbReference type="InterPro" id="IPR006076">
    <property type="entry name" value="FAD-dep_OxRdtase"/>
</dbReference>
<dbReference type="SUPFAM" id="SSF51905">
    <property type="entry name" value="FAD/NAD(P)-binding domain"/>
    <property type="match status" value="1"/>
</dbReference>